<dbReference type="GeneID" id="43648135"/>
<accession>A0A5N6SWH2</accession>
<name>A0A5N6SWH2_ASPPS</name>
<dbReference type="Proteomes" id="UP000325672">
    <property type="component" value="Unassembled WGS sequence"/>
</dbReference>
<dbReference type="AlphaFoldDB" id="A0A5N6SWH2"/>
<proteinExistence type="predicted"/>
<keyword evidence="2" id="KW-1185">Reference proteome</keyword>
<organism evidence="1 2">
    <name type="scientific">Aspergillus pseudotamarii</name>
    <dbReference type="NCBI Taxonomy" id="132259"/>
    <lineage>
        <taxon>Eukaryota</taxon>
        <taxon>Fungi</taxon>
        <taxon>Dikarya</taxon>
        <taxon>Ascomycota</taxon>
        <taxon>Pezizomycotina</taxon>
        <taxon>Eurotiomycetes</taxon>
        <taxon>Eurotiomycetidae</taxon>
        <taxon>Eurotiales</taxon>
        <taxon>Aspergillaceae</taxon>
        <taxon>Aspergillus</taxon>
        <taxon>Aspergillus subgen. Circumdati</taxon>
    </lineage>
</organism>
<gene>
    <name evidence="1" type="ORF">BDV38DRAFT_78163</name>
</gene>
<sequence>MARETLHRIMGRAWIQGQSHCCVVGGCSAQRPEKSKRENSKKKEKKKEKWIEEWRQGGGIYSVEDCLPCRSGGGFCWSSNDPQPDKCVI</sequence>
<dbReference type="RefSeq" id="XP_031914143.1">
    <property type="nucleotide sequence ID" value="XM_032063925.1"/>
</dbReference>
<dbReference type="PROSITE" id="PS51257">
    <property type="entry name" value="PROKAR_LIPOPROTEIN"/>
    <property type="match status" value="1"/>
</dbReference>
<protein>
    <submittedName>
        <fullName evidence="1">Uncharacterized protein</fullName>
    </submittedName>
</protein>
<dbReference type="EMBL" id="ML743573">
    <property type="protein sequence ID" value="KAE8138080.1"/>
    <property type="molecule type" value="Genomic_DNA"/>
</dbReference>
<evidence type="ECO:0000313" key="1">
    <source>
        <dbReference type="EMBL" id="KAE8138080.1"/>
    </source>
</evidence>
<evidence type="ECO:0000313" key="2">
    <source>
        <dbReference type="Proteomes" id="UP000325672"/>
    </source>
</evidence>
<reference evidence="1 2" key="1">
    <citation type="submission" date="2019-04" db="EMBL/GenBank/DDBJ databases">
        <title>Friends and foes A comparative genomics study of 23 Aspergillus species from section Flavi.</title>
        <authorList>
            <consortium name="DOE Joint Genome Institute"/>
            <person name="Kjaerbolling I."/>
            <person name="Vesth T."/>
            <person name="Frisvad J.C."/>
            <person name="Nybo J.L."/>
            <person name="Theobald S."/>
            <person name="Kildgaard S."/>
            <person name="Isbrandt T."/>
            <person name="Kuo A."/>
            <person name="Sato A."/>
            <person name="Lyhne E.K."/>
            <person name="Kogle M.E."/>
            <person name="Wiebenga A."/>
            <person name="Kun R.S."/>
            <person name="Lubbers R.J."/>
            <person name="Makela M.R."/>
            <person name="Barry K."/>
            <person name="Chovatia M."/>
            <person name="Clum A."/>
            <person name="Daum C."/>
            <person name="Haridas S."/>
            <person name="He G."/>
            <person name="LaButti K."/>
            <person name="Lipzen A."/>
            <person name="Mondo S."/>
            <person name="Riley R."/>
            <person name="Salamov A."/>
            <person name="Simmons B.A."/>
            <person name="Magnuson J.K."/>
            <person name="Henrissat B."/>
            <person name="Mortensen U.H."/>
            <person name="Larsen T.O."/>
            <person name="Devries R.P."/>
            <person name="Grigoriev I.V."/>
            <person name="Machida M."/>
            <person name="Baker S.E."/>
            <person name="Andersen M.R."/>
        </authorList>
    </citation>
    <scope>NUCLEOTIDE SEQUENCE [LARGE SCALE GENOMIC DNA]</scope>
    <source>
        <strain evidence="1 2">CBS 117625</strain>
    </source>
</reference>